<dbReference type="Proteomes" id="UP001201020">
    <property type="component" value="Chromosome"/>
</dbReference>
<dbReference type="AlphaFoldDB" id="A0A9Y1BN00"/>
<name>A0A9Y1BN00_9ARCH</name>
<reference evidence="1" key="1">
    <citation type="journal article" date="2022" name="Nat. Microbiol.">
        <title>Unique mobile elements and scalable gene flow at the prokaryote-eukaryote boundary revealed by circularized Asgard archaea genomes.</title>
        <authorList>
            <person name="Wu F."/>
            <person name="Speth D.R."/>
            <person name="Philosof A."/>
            <person name="Cremiere A."/>
            <person name="Narayanan A."/>
            <person name="Barco R.A."/>
            <person name="Connon S.A."/>
            <person name="Amend J.P."/>
            <person name="Antoshechkin I.A."/>
            <person name="Orphan V.J."/>
        </authorList>
    </citation>
    <scope>NUCLEOTIDE SEQUENCE</scope>
    <source>
        <strain evidence="1">PM71</strain>
    </source>
</reference>
<accession>A0A9Y1BN00</accession>
<dbReference type="EMBL" id="CP084166">
    <property type="protein sequence ID" value="UJG41239.1"/>
    <property type="molecule type" value="Genomic_DNA"/>
</dbReference>
<sequence length="184" mass="21525">MCELVYVTLAGSSKKAIVNSIYFTVKEFIKKNIKSVEKLSILIIKSNTSPIKKESIKTSITEYFSLSKELSDIKIEFFEEKVVPEHMLIDIFKEIQNELVPFLDNNQNKLIIVDLTASRKIMSIGLTLSIIEYWKKKKNNNVFVSYYLLKKFYDNKEKITIELFPDEFSVEIWSIKDLEVIFSE</sequence>
<proteinExistence type="predicted"/>
<evidence type="ECO:0000313" key="1">
    <source>
        <dbReference type="EMBL" id="UJG41239.1"/>
    </source>
</evidence>
<gene>
    <name evidence="1" type="ORF">K9W45_01955</name>
</gene>
<protein>
    <submittedName>
        <fullName evidence="1">Uncharacterized protein</fullName>
    </submittedName>
</protein>
<organism evidence="1">
    <name type="scientific">Candidatus Heimdallarchaeum aukensis</name>
    <dbReference type="NCBI Taxonomy" id="2876573"/>
    <lineage>
        <taxon>Archaea</taxon>
        <taxon>Promethearchaeati</taxon>
        <taxon>Candidatus Heimdallarchaeota</taxon>
        <taxon>Candidatus Heimdallarchaeia (ex Rinke et al. 2021) (nom. nud.)</taxon>
        <taxon>Candidatus Heimdallarchaeales</taxon>
        <taxon>Candidatus Heimdallarchaeaceae</taxon>
        <taxon>Candidatus Heimdallarchaeum</taxon>
    </lineage>
</organism>